<dbReference type="GO" id="GO:0016747">
    <property type="term" value="F:acyltransferase activity, transferring groups other than amino-acyl groups"/>
    <property type="evidence" value="ECO:0007669"/>
    <property type="project" value="InterPro"/>
</dbReference>
<gene>
    <name evidence="5" type="ORF">JI744_00545</name>
</gene>
<protein>
    <submittedName>
        <fullName evidence="5">MarR family transcriptional regulator</fullName>
    </submittedName>
</protein>
<dbReference type="PANTHER" id="PTHR43877">
    <property type="entry name" value="AMINOALKYLPHOSPHONATE N-ACETYLTRANSFERASE-RELATED-RELATED"/>
    <property type="match status" value="1"/>
</dbReference>
<dbReference type="SUPFAM" id="SSF55729">
    <property type="entry name" value="Acyl-CoA N-acyltransferases (Nat)"/>
    <property type="match status" value="1"/>
</dbReference>
<comment type="caution">
    <text evidence="5">The sequence shown here is derived from an EMBL/GenBank/DDBJ whole genome shotgun (WGS) entry which is preliminary data.</text>
</comment>
<evidence type="ECO:0000256" key="3">
    <source>
        <dbReference type="SAM" id="MobiDB-lite"/>
    </source>
</evidence>
<dbReference type="InterPro" id="IPR036388">
    <property type="entry name" value="WH-like_DNA-bd_sf"/>
</dbReference>
<organism evidence="5 6">
    <name type="scientific">Fuscibacter oryzae</name>
    <dbReference type="NCBI Taxonomy" id="2803939"/>
    <lineage>
        <taxon>Bacteria</taxon>
        <taxon>Pseudomonadati</taxon>
        <taxon>Pseudomonadota</taxon>
        <taxon>Alphaproteobacteria</taxon>
        <taxon>Rhodobacterales</taxon>
        <taxon>Paracoccaceae</taxon>
        <taxon>Fuscibacter</taxon>
    </lineage>
</organism>
<dbReference type="InterPro" id="IPR000835">
    <property type="entry name" value="HTH_MarR-typ"/>
</dbReference>
<reference evidence="5" key="1">
    <citation type="submission" date="2021-01" db="EMBL/GenBank/DDBJ databases">
        <title>Genome seq and assembly of Tabrizicola sp. KVB23.</title>
        <authorList>
            <person name="Chhetri G."/>
        </authorList>
    </citation>
    <scope>NUCLEOTIDE SEQUENCE</scope>
    <source>
        <strain evidence="5">KVB23</strain>
    </source>
</reference>
<keyword evidence="2" id="KW-0012">Acyltransferase</keyword>
<evidence type="ECO:0000256" key="2">
    <source>
        <dbReference type="ARBA" id="ARBA00023315"/>
    </source>
</evidence>
<dbReference type="InterPro" id="IPR000182">
    <property type="entry name" value="GNAT_dom"/>
</dbReference>
<dbReference type="Pfam" id="PF12802">
    <property type="entry name" value="MarR_2"/>
    <property type="match status" value="1"/>
</dbReference>
<keyword evidence="6" id="KW-1185">Reference proteome</keyword>
<dbReference type="Proteomes" id="UP000619033">
    <property type="component" value="Unassembled WGS sequence"/>
</dbReference>
<dbReference type="InterPro" id="IPR050832">
    <property type="entry name" value="Bact_Acetyltransf"/>
</dbReference>
<accession>A0A8J7MPA5</accession>
<feature type="domain" description="N-acetyltransferase" evidence="4">
    <location>
        <begin position="141"/>
        <end position="291"/>
    </location>
</feature>
<dbReference type="Gene3D" id="1.10.10.10">
    <property type="entry name" value="Winged helix-like DNA-binding domain superfamily/Winged helix DNA-binding domain"/>
    <property type="match status" value="1"/>
</dbReference>
<dbReference type="InterPro" id="IPR016181">
    <property type="entry name" value="Acyl_CoA_acyltransferase"/>
</dbReference>
<dbReference type="Gene3D" id="3.40.630.30">
    <property type="match status" value="1"/>
</dbReference>
<sequence>MPETLARIRRFNRAVTRETGAMEESFLGRGRPLGAARVLWAIGEAGRDVADLRAELALDSGLLSRILRGLEAEGLAQLEPDPADRRRRRATLTERGQAERAEYDRLNDQMAGAILARAPRHRDALLAAMDLVAVTLNADRIDIRPADPTDPSARACLAAYFALLSDKISGISTAHVPDPDPDAPLFRPPHGTFLLAWCDRLPVGCVSLKPLEPGVAEVKRLWVDPAARGLGLARRLMRAVEDQARALGYGALKLDTNAALAEAITLYERSGWTPIAPYTGFPATHWFAKPL</sequence>
<dbReference type="SMART" id="SM00347">
    <property type="entry name" value="HTH_MARR"/>
    <property type="match status" value="1"/>
</dbReference>
<dbReference type="InterPro" id="IPR036390">
    <property type="entry name" value="WH_DNA-bd_sf"/>
</dbReference>
<evidence type="ECO:0000313" key="5">
    <source>
        <dbReference type="EMBL" id="MBL4926579.1"/>
    </source>
</evidence>
<proteinExistence type="predicted"/>
<name>A0A8J7MPA5_9RHOB</name>
<evidence type="ECO:0000313" key="6">
    <source>
        <dbReference type="Proteomes" id="UP000619033"/>
    </source>
</evidence>
<dbReference type="GO" id="GO:0003700">
    <property type="term" value="F:DNA-binding transcription factor activity"/>
    <property type="evidence" value="ECO:0007669"/>
    <property type="project" value="InterPro"/>
</dbReference>
<evidence type="ECO:0000259" key="4">
    <source>
        <dbReference type="PROSITE" id="PS51186"/>
    </source>
</evidence>
<dbReference type="PROSITE" id="PS51186">
    <property type="entry name" value="GNAT"/>
    <property type="match status" value="1"/>
</dbReference>
<evidence type="ECO:0000256" key="1">
    <source>
        <dbReference type="ARBA" id="ARBA00022679"/>
    </source>
</evidence>
<feature type="region of interest" description="Disordered" evidence="3">
    <location>
        <begin position="80"/>
        <end position="100"/>
    </location>
</feature>
<dbReference type="PANTHER" id="PTHR43877:SF2">
    <property type="entry name" value="AMINOALKYLPHOSPHONATE N-ACETYLTRANSFERASE-RELATED"/>
    <property type="match status" value="1"/>
</dbReference>
<dbReference type="SUPFAM" id="SSF46785">
    <property type="entry name" value="Winged helix' DNA-binding domain"/>
    <property type="match status" value="1"/>
</dbReference>
<dbReference type="CDD" id="cd04301">
    <property type="entry name" value="NAT_SF"/>
    <property type="match status" value="1"/>
</dbReference>
<dbReference type="AlphaFoldDB" id="A0A8J7MPA5"/>
<dbReference type="EMBL" id="JAESVP010000001">
    <property type="protein sequence ID" value="MBL4926579.1"/>
    <property type="molecule type" value="Genomic_DNA"/>
</dbReference>
<keyword evidence="1" id="KW-0808">Transferase</keyword>
<dbReference type="Pfam" id="PF00583">
    <property type="entry name" value="Acetyltransf_1"/>
    <property type="match status" value="1"/>
</dbReference>
<dbReference type="RefSeq" id="WP_202657244.1">
    <property type="nucleotide sequence ID" value="NZ_JAESVP010000001.1"/>
</dbReference>